<protein>
    <submittedName>
        <fullName evidence="1">Monooxygenase FAD-binding protein</fullName>
    </submittedName>
</protein>
<dbReference type="Proteomes" id="UP001165186">
    <property type="component" value="Unassembled WGS sequence"/>
</dbReference>
<comment type="caution">
    <text evidence="1">The sequence shown here is derived from an EMBL/GenBank/DDBJ whole genome shotgun (WGS) entry which is preliminary data.</text>
</comment>
<keyword evidence="2" id="KW-1185">Reference proteome</keyword>
<keyword evidence="1" id="KW-0560">Oxidoreductase</keyword>
<reference evidence="1" key="1">
    <citation type="submission" date="2024-09" db="EMBL/GenBank/DDBJ databases">
        <title>Draft Genome Sequences of Neofusicoccum parvum.</title>
        <authorList>
            <person name="Ashida A."/>
            <person name="Camagna M."/>
            <person name="Tanaka A."/>
            <person name="Takemoto D."/>
        </authorList>
    </citation>
    <scope>NUCLEOTIDE SEQUENCE</scope>
    <source>
        <strain evidence="1">PPO83</strain>
    </source>
</reference>
<evidence type="ECO:0000313" key="1">
    <source>
        <dbReference type="EMBL" id="GME47754.1"/>
    </source>
</evidence>
<proteinExistence type="predicted"/>
<gene>
    <name evidence="1" type="primary">g10614</name>
    <name evidence="1" type="ORF">NpPPO83_00010614</name>
</gene>
<dbReference type="EMBL" id="BSXG01000134">
    <property type="protein sequence ID" value="GME47754.1"/>
    <property type="molecule type" value="Genomic_DNA"/>
</dbReference>
<name>A0ACB5SM49_9PEZI</name>
<accession>A0ACB5SM49</accession>
<sequence>MSASENGTKRPFRIIIVGGGICGLSAAIALRGPGREITILEQSSFLREIGAAISLQPNASKILKQRWGVGTGDDATEPECKRVIDKGFRIYSTEGELVKEIPLVTKVEYGADRIIYHRRDLHALLLHAATSPHRPGPPASLRLSTRVASACPATGTVRLADSTTPLSADLVVAADGIHSALRAAVLGRAAPAAPTGLSAYRFMAPVAALRATPFAARVDPAAPYTSMVMGWDRRLVMGPCRVGGGEGEGEGDYAVVAIVPDGLMREEVGEAGWRTEGSVEALREAYRDFPEWLTGLFDVAGPVGLWQLRDLEPLERWRRGRVVLVGDAAHAMLPTQGQGASQSLEDAEALGAMFEGVDGWVDGEEVERRLEEVVKCRYERATLIQAYSRNAAKPATNGKDSKVTLTTAEFMDYNCTYNGAKDFQRRQREGTTLTAVQG</sequence>
<organism evidence="1 2">
    <name type="scientific">Neofusicoccum parvum</name>
    <dbReference type="NCBI Taxonomy" id="310453"/>
    <lineage>
        <taxon>Eukaryota</taxon>
        <taxon>Fungi</taxon>
        <taxon>Dikarya</taxon>
        <taxon>Ascomycota</taxon>
        <taxon>Pezizomycotina</taxon>
        <taxon>Dothideomycetes</taxon>
        <taxon>Dothideomycetes incertae sedis</taxon>
        <taxon>Botryosphaeriales</taxon>
        <taxon>Botryosphaeriaceae</taxon>
        <taxon>Neofusicoccum</taxon>
    </lineage>
</organism>
<keyword evidence="1" id="KW-0503">Monooxygenase</keyword>
<evidence type="ECO:0000313" key="2">
    <source>
        <dbReference type="Proteomes" id="UP001165186"/>
    </source>
</evidence>